<protein>
    <submittedName>
        <fullName evidence="1">Uncharacterized protein</fullName>
    </submittedName>
</protein>
<evidence type="ECO:0000313" key="1">
    <source>
        <dbReference type="EMBL" id="CAA9560842.1"/>
    </source>
</evidence>
<organism evidence="1">
    <name type="scientific">uncultured Thermomicrobiales bacterium</name>
    <dbReference type="NCBI Taxonomy" id="1645740"/>
    <lineage>
        <taxon>Bacteria</taxon>
        <taxon>Pseudomonadati</taxon>
        <taxon>Thermomicrobiota</taxon>
        <taxon>Thermomicrobia</taxon>
        <taxon>Thermomicrobiales</taxon>
        <taxon>environmental samples</taxon>
    </lineage>
</organism>
<gene>
    <name evidence="1" type="ORF">AVDCRST_MAG43-1976</name>
</gene>
<reference evidence="1" key="1">
    <citation type="submission" date="2020-02" db="EMBL/GenBank/DDBJ databases">
        <authorList>
            <person name="Meier V. D."/>
        </authorList>
    </citation>
    <scope>NUCLEOTIDE SEQUENCE</scope>
    <source>
        <strain evidence="1">AVDCRST_MAG43</strain>
    </source>
</reference>
<dbReference type="AlphaFoldDB" id="A0A6J4UW26"/>
<name>A0A6J4UW26_9BACT</name>
<sequence>MLPKRPNLLCRDCHGKPHIVVFISAWMNNGYATRWAS</sequence>
<dbReference type="EMBL" id="CADCWI010000092">
    <property type="protein sequence ID" value="CAA9560842.1"/>
    <property type="molecule type" value="Genomic_DNA"/>
</dbReference>
<proteinExistence type="predicted"/>
<accession>A0A6J4UW26</accession>